<dbReference type="SUPFAM" id="SSF50331">
    <property type="entry name" value="MOP-like"/>
    <property type="match status" value="1"/>
</dbReference>
<dbReference type="Gene3D" id="3.40.50.300">
    <property type="entry name" value="P-loop containing nucleotide triphosphate hydrolases"/>
    <property type="match status" value="1"/>
</dbReference>
<dbReference type="GO" id="GO:0015847">
    <property type="term" value="P:putrescine transport"/>
    <property type="evidence" value="ECO:0007669"/>
    <property type="project" value="UniProtKB-ARBA"/>
</dbReference>
<dbReference type="Proteomes" id="UP001143330">
    <property type="component" value="Unassembled WGS sequence"/>
</dbReference>
<dbReference type="InterPro" id="IPR003593">
    <property type="entry name" value="AAA+_ATPase"/>
</dbReference>
<dbReference type="SUPFAM" id="SSF52540">
    <property type="entry name" value="P-loop containing nucleoside triphosphate hydrolases"/>
    <property type="match status" value="1"/>
</dbReference>
<reference evidence="6" key="1">
    <citation type="journal article" date="2014" name="Int. J. Syst. Evol. Microbiol.">
        <title>Complete genome sequence of Corynebacterium casei LMG S-19264T (=DSM 44701T), isolated from a smear-ripened cheese.</title>
        <authorList>
            <consortium name="US DOE Joint Genome Institute (JGI-PGF)"/>
            <person name="Walter F."/>
            <person name="Albersmeier A."/>
            <person name="Kalinowski J."/>
            <person name="Ruckert C."/>
        </authorList>
    </citation>
    <scope>NUCLEOTIDE SEQUENCE</scope>
    <source>
        <strain evidence="6">VKM B-2789</strain>
    </source>
</reference>
<reference evidence="6" key="2">
    <citation type="submission" date="2023-01" db="EMBL/GenBank/DDBJ databases">
        <authorList>
            <person name="Sun Q."/>
            <person name="Evtushenko L."/>
        </authorList>
    </citation>
    <scope>NUCLEOTIDE SEQUENCE</scope>
    <source>
        <strain evidence="6">VKM B-2789</strain>
    </source>
</reference>
<dbReference type="PROSITE" id="PS00211">
    <property type="entry name" value="ABC_TRANSPORTER_1"/>
    <property type="match status" value="1"/>
</dbReference>
<accession>A0A9W6NBX2</accession>
<evidence type="ECO:0000256" key="2">
    <source>
        <dbReference type="ARBA" id="ARBA00022448"/>
    </source>
</evidence>
<organism evidence="6 7">
    <name type="scientific">Ancylobacter defluvii</name>
    <dbReference type="NCBI Taxonomy" id="1282440"/>
    <lineage>
        <taxon>Bacteria</taxon>
        <taxon>Pseudomonadati</taxon>
        <taxon>Pseudomonadota</taxon>
        <taxon>Alphaproteobacteria</taxon>
        <taxon>Hyphomicrobiales</taxon>
        <taxon>Xanthobacteraceae</taxon>
        <taxon>Ancylobacter</taxon>
    </lineage>
</organism>
<dbReference type="PANTHER" id="PTHR42781">
    <property type="entry name" value="SPERMIDINE/PUTRESCINE IMPORT ATP-BINDING PROTEIN POTA"/>
    <property type="match status" value="1"/>
</dbReference>
<dbReference type="PROSITE" id="PS50893">
    <property type="entry name" value="ABC_TRANSPORTER_2"/>
    <property type="match status" value="1"/>
</dbReference>
<evidence type="ECO:0000259" key="5">
    <source>
        <dbReference type="PROSITE" id="PS50893"/>
    </source>
</evidence>
<dbReference type="Pfam" id="PF08402">
    <property type="entry name" value="TOBE_2"/>
    <property type="match status" value="1"/>
</dbReference>
<evidence type="ECO:0000313" key="6">
    <source>
        <dbReference type="EMBL" id="GLK85047.1"/>
    </source>
</evidence>
<dbReference type="Gene3D" id="2.40.50.100">
    <property type="match status" value="1"/>
</dbReference>
<dbReference type="InterPro" id="IPR027417">
    <property type="entry name" value="P-loop_NTPase"/>
</dbReference>
<name>A0A9W6NBX2_9HYPH</name>
<proteinExistence type="inferred from homology"/>
<dbReference type="SMART" id="SM00382">
    <property type="entry name" value="AAA"/>
    <property type="match status" value="1"/>
</dbReference>
<dbReference type="GO" id="GO:0016887">
    <property type="term" value="F:ATP hydrolysis activity"/>
    <property type="evidence" value="ECO:0007669"/>
    <property type="project" value="InterPro"/>
</dbReference>
<dbReference type="GO" id="GO:0043190">
    <property type="term" value="C:ATP-binding cassette (ABC) transporter complex"/>
    <property type="evidence" value="ECO:0007669"/>
    <property type="project" value="InterPro"/>
</dbReference>
<protein>
    <submittedName>
        <fullName evidence="6">Polyamine-transporting ATPase</fullName>
    </submittedName>
</protein>
<dbReference type="EMBL" id="BSFM01000014">
    <property type="protein sequence ID" value="GLK85047.1"/>
    <property type="molecule type" value="Genomic_DNA"/>
</dbReference>
<comment type="similarity">
    <text evidence="1">Belongs to the ABC transporter superfamily.</text>
</comment>
<evidence type="ECO:0000256" key="4">
    <source>
        <dbReference type="ARBA" id="ARBA00022840"/>
    </source>
</evidence>
<gene>
    <name evidence="6" type="ORF">GCM10017653_31170</name>
</gene>
<feature type="domain" description="ABC transporter" evidence="5">
    <location>
        <begin position="21"/>
        <end position="251"/>
    </location>
</feature>
<dbReference type="InterPro" id="IPR017871">
    <property type="entry name" value="ABC_transporter-like_CS"/>
</dbReference>
<dbReference type="AlphaFoldDB" id="A0A9W6NBX2"/>
<dbReference type="PANTHER" id="PTHR42781:SF4">
    <property type="entry name" value="SPERMIDINE_PUTRESCINE IMPORT ATP-BINDING PROTEIN POTA"/>
    <property type="match status" value="1"/>
</dbReference>
<dbReference type="InterPro" id="IPR008995">
    <property type="entry name" value="Mo/tungstate-bd_C_term_dom"/>
</dbReference>
<keyword evidence="7" id="KW-1185">Reference proteome</keyword>
<keyword evidence="2" id="KW-0813">Transport</keyword>
<comment type="caution">
    <text evidence="6">The sequence shown here is derived from an EMBL/GenBank/DDBJ whole genome shotgun (WGS) entry which is preliminary data.</text>
</comment>
<evidence type="ECO:0000256" key="1">
    <source>
        <dbReference type="ARBA" id="ARBA00005417"/>
    </source>
</evidence>
<dbReference type="InterPro" id="IPR013611">
    <property type="entry name" value="Transp-assoc_OB_typ2"/>
</dbReference>
<dbReference type="InterPro" id="IPR003439">
    <property type="entry name" value="ABC_transporter-like_ATP-bd"/>
</dbReference>
<sequence>MPETMTETAIIHPSKEAGSAVDIVRVRKDFGSAVGVADVSLTIRNGEFVTLLGPSGCGKSTLLGMIAGFVTPTAGKIVVDGADITDLEPYRRDIGMVFQSYALFPHMNVHDNIAFGLRMRKLPAAQVEKEVARAIAMMKLEGFEARRVRQLSGGQQQRVALARAIVIRPKVLLLDEPLSALDKNLRAQMQVELSELHRKTGLTTIFVTHDQGEALSLSDRIVVMNKGAVQQVAAPIELYRQPANGFVASFIGEINALPPGRCELKDGTASLVLPGVGPLVFPTAPATGFAPGRQVRAFLRPEHVRPVLAGEAGPNVVTGKVEAHIYQGSHTITRVVVEGIGLVETRVTGAEIVASAPVGASLGLAFDLSEAVLLDTAD</sequence>
<keyword evidence="4" id="KW-0067">ATP-binding</keyword>
<evidence type="ECO:0000313" key="7">
    <source>
        <dbReference type="Proteomes" id="UP001143330"/>
    </source>
</evidence>
<dbReference type="GO" id="GO:0005524">
    <property type="term" value="F:ATP binding"/>
    <property type="evidence" value="ECO:0007669"/>
    <property type="project" value="UniProtKB-KW"/>
</dbReference>
<dbReference type="FunFam" id="3.40.50.300:FF:000133">
    <property type="entry name" value="Spermidine/putrescine import ATP-binding protein PotA"/>
    <property type="match status" value="1"/>
</dbReference>
<evidence type="ECO:0000256" key="3">
    <source>
        <dbReference type="ARBA" id="ARBA00022741"/>
    </source>
</evidence>
<keyword evidence="3" id="KW-0547">Nucleotide-binding</keyword>
<dbReference type="Pfam" id="PF00005">
    <property type="entry name" value="ABC_tran"/>
    <property type="match status" value="1"/>
</dbReference>
<dbReference type="InterPro" id="IPR050093">
    <property type="entry name" value="ABC_SmlMolc_Importer"/>
</dbReference>
<dbReference type="GO" id="GO:0022857">
    <property type="term" value="F:transmembrane transporter activity"/>
    <property type="evidence" value="ECO:0007669"/>
    <property type="project" value="InterPro"/>
</dbReference>